<sequence>MYAYFVPFFRPASLAPAFSTFLLLVLIAPKGVLEALYAAAVFALILGIKDLVIVNRKAAYQLLVLLLSFAGCLLLFSTFAAWSATAAFVSLAFLAALWFWVLRGAPERQEISVLPPAIAALLLFETGTAIFFLPISFFYQTALLFSASALLFEAATNLPAISAKRAYIWGIGYATVSLLVVLLSSRQV</sequence>
<feature type="transmembrane region" description="Helical" evidence="1">
    <location>
        <begin position="137"/>
        <end position="154"/>
    </location>
</feature>
<dbReference type="EMBL" id="MHKX01000027">
    <property type="protein sequence ID" value="OGY97690.1"/>
    <property type="molecule type" value="Genomic_DNA"/>
</dbReference>
<dbReference type="Proteomes" id="UP000179059">
    <property type="component" value="Unassembled WGS sequence"/>
</dbReference>
<feature type="transmembrane region" description="Helical" evidence="1">
    <location>
        <begin position="82"/>
        <end position="101"/>
    </location>
</feature>
<feature type="transmembrane region" description="Helical" evidence="1">
    <location>
        <begin position="20"/>
        <end position="46"/>
    </location>
</feature>
<organism evidence="2 3">
    <name type="scientific">Candidatus Liptonbacteria bacterium RIFCSPHIGHO2_01_FULL_57_28</name>
    <dbReference type="NCBI Taxonomy" id="1798647"/>
    <lineage>
        <taxon>Bacteria</taxon>
        <taxon>Candidatus Liptoniibacteriota</taxon>
    </lineage>
</organism>
<keyword evidence="1" id="KW-1133">Transmembrane helix</keyword>
<keyword evidence="1" id="KW-0472">Membrane</keyword>
<evidence type="ECO:0000313" key="3">
    <source>
        <dbReference type="Proteomes" id="UP000179059"/>
    </source>
</evidence>
<keyword evidence="1" id="KW-0812">Transmembrane</keyword>
<gene>
    <name evidence="2" type="ORF">A2855_00450</name>
</gene>
<reference evidence="2 3" key="1">
    <citation type="journal article" date="2016" name="Nat. Commun.">
        <title>Thousands of microbial genomes shed light on interconnected biogeochemical processes in an aquifer system.</title>
        <authorList>
            <person name="Anantharaman K."/>
            <person name="Brown C.T."/>
            <person name="Hug L.A."/>
            <person name="Sharon I."/>
            <person name="Castelle C.J."/>
            <person name="Probst A.J."/>
            <person name="Thomas B.C."/>
            <person name="Singh A."/>
            <person name="Wilkins M.J."/>
            <person name="Karaoz U."/>
            <person name="Brodie E.L."/>
            <person name="Williams K.H."/>
            <person name="Hubbard S.S."/>
            <person name="Banfield J.F."/>
        </authorList>
    </citation>
    <scope>NUCLEOTIDE SEQUENCE [LARGE SCALE GENOMIC DNA]</scope>
</reference>
<evidence type="ECO:0000256" key="1">
    <source>
        <dbReference type="SAM" id="Phobius"/>
    </source>
</evidence>
<feature type="transmembrane region" description="Helical" evidence="1">
    <location>
        <begin position="166"/>
        <end position="185"/>
    </location>
</feature>
<protein>
    <submittedName>
        <fullName evidence="2">Uncharacterized protein</fullName>
    </submittedName>
</protein>
<feature type="transmembrane region" description="Helical" evidence="1">
    <location>
        <begin position="58"/>
        <end position="76"/>
    </location>
</feature>
<evidence type="ECO:0000313" key="2">
    <source>
        <dbReference type="EMBL" id="OGY97690.1"/>
    </source>
</evidence>
<name>A0A1G2CAK4_9BACT</name>
<proteinExistence type="predicted"/>
<comment type="caution">
    <text evidence="2">The sequence shown here is derived from an EMBL/GenBank/DDBJ whole genome shotgun (WGS) entry which is preliminary data.</text>
</comment>
<accession>A0A1G2CAK4</accession>
<dbReference type="AlphaFoldDB" id="A0A1G2CAK4"/>